<dbReference type="Proteomes" id="UP000278351">
    <property type="component" value="Unassembled WGS sequence"/>
</dbReference>
<dbReference type="PANTHER" id="PTHR35369">
    <property type="entry name" value="BLR3025 PROTEIN-RELATED"/>
    <property type="match status" value="1"/>
</dbReference>
<dbReference type="EMBL" id="RPDH01000001">
    <property type="protein sequence ID" value="RPE14428.1"/>
    <property type="molecule type" value="Genomic_DNA"/>
</dbReference>
<evidence type="ECO:0000313" key="5">
    <source>
        <dbReference type="Proteomes" id="UP000278351"/>
    </source>
</evidence>
<dbReference type="Gene3D" id="3.40.1170.60">
    <property type="match status" value="1"/>
</dbReference>
<comment type="caution">
    <text evidence="4">The sequence shown here is derived from an EMBL/GenBank/DDBJ whole genome shotgun (WGS) entry which is preliminary data.</text>
</comment>
<keyword evidence="5" id="KW-1185">Reference proteome</keyword>
<accession>A0A3N4Q2H2</accession>
<dbReference type="InterPro" id="IPR001126">
    <property type="entry name" value="UmuC"/>
</dbReference>
<proteinExistence type="inferred from homology"/>
<dbReference type="InterPro" id="IPR043502">
    <property type="entry name" value="DNA/RNA_pol_sf"/>
</dbReference>
<evidence type="ECO:0000256" key="2">
    <source>
        <dbReference type="ARBA" id="ARBA00022763"/>
    </source>
</evidence>
<dbReference type="AlphaFoldDB" id="A0A3N4Q2H2"/>
<dbReference type="RefSeq" id="WP_123846733.1">
    <property type="nucleotide sequence ID" value="NZ_RPDH01000001.1"/>
</dbReference>
<dbReference type="SUPFAM" id="SSF56672">
    <property type="entry name" value="DNA/RNA polymerases"/>
    <property type="match status" value="1"/>
</dbReference>
<reference evidence="4 5" key="1">
    <citation type="submission" date="2018-11" db="EMBL/GenBank/DDBJ databases">
        <title>Chitinophaga lutea sp.nov., isolate from arsenic contaminated soil.</title>
        <authorList>
            <person name="Zong Y."/>
        </authorList>
    </citation>
    <scope>NUCLEOTIDE SEQUENCE [LARGE SCALE GENOMIC DNA]</scope>
    <source>
        <strain evidence="4 5">ZY74</strain>
    </source>
</reference>
<dbReference type="InterPro" id="IPR050356">
    <property type="entry name" value="SulA_CellDiv_inhibitor"/>
</dbReference>
<dbReference type="CDD" id="cd03468">
    <property type="entry name" value="PolY_like"/>
    <property type="match status" value="1"/>
</dbReference>
<keyword evidence="2" id="KW-0227">DNA damage</keyword>
<dbReference type="InterPro" id="IPR043128">
    <property type="entry name" value="Rev_trsase/Diguanyl_cyclase"/>
</dbReference>
<gene>
    <name evidence="4" type="ORF">EGT74_12165</name>
</gene>
<organism evidence="4 5">
    <name type="scientific">Chitinophaga lutea</name>
    <dbReference type="NCBI Taxonomy" id="2488634"/>
    <lineage>
        <taxon>Bacteria</taxon>
        <taxon>Pseudomonadati</taxon>
        <taxon>Bacteroidota</taxon>
        <taxon>Chitinophagia</taxon>
        <taxon>Chitinophagales</taxon>
        <taxon>Chitinophagaceae</taxon>
        <taxon>Chitinophaga</taxon>
    </lineage>
</organism>
<dbReference type="Gene3D" id="3.30.70.270">
    <property type="match status" value="1"/>
</dbReference>
<dbReference type="PANTHER" id="PTHR35369:SF2">
    <property type="entry name" value="BLR3025 PROTEIN"/>
    <property type="match status" value="1"/>
</dbReference>
<evidence type="ECO:0000259" key="3">
    <source>
        <dbReference type="Pfam" id="PF00817"/>
    </source>
</evidence>
<feature type="domain" description="UmuC" evidence="3">
    <location>
        <begin position="8"/>
        <end position="152"/>
    </location>
</feature>
<protein>
    <submittedName>
        <fullName evidence="4">DNA polymerase Y family protein</fullName>
    </submittedName>
</protein>
<evidence type="ECO:0000313" key="4">
    <source>
        <dbReference type="EMBL" id="RPE14428.1"/>
    </source>
</evidence>
<dbReference type="OrthoDB" id="625722at2"/>
<dbReference type="Pfam" id="PF00817">
    <property type="entry name" value="IMS"/>
    <property type="match status" value="1"/>
</dbReference>
<comment type="similarity">
    <text evidence="1">Belongs to the DNA polymerase type-Y family.</text>
</comment>
<name>A0A3N4Q2H2_9BACT</name>
<dbReference type="GO" id="GO:0006281">
    <property type="term" value="P:DNA repair"/>
    <property type="evidence" value="ECO:0007669"/>
    <property type="project" value="InterPro"/>
</dbReference>
<evidence type="ECO:0000256" key="1">
    <source>
        <dbReference type="ARBA" id="ARBA00010945"/>
    </source>
</evidence>
<sequence length="500" mass="56142">MAKRYVAIWFRHLMTDWMIRRQPALKDIPFVLAIAVHGRMVVDAASKTAGMQGITTGTPVADAKAIVPGLEVFDSRPGAEAKLLKALGEWCIRYTPEVGVDLPDGLMLDVSGCAHLWGGERAYLKEIVIKLRSLGYDARAAMADTIGAAWAVARYGQTSPLINSGEQLQAILPLHPASLRLEPEVVVRLQKLGFHRIAGFINMPRGVLRRRFGEGLLLRLGQALGEEEEFLQLIYIHPPYQERLPCLEPITTATGIGIAVKRLLETLCKRLETENKGLRTAVLKCYRVDGITVQADIGTGHASHNAAHLYKLFELKIPAIEPALGIELFVLEAPEVEEASPPQEKLWAAGPGLENAVVAELLDRLAGKIGAEAICRFLPAEHYWPERSAKPAASIQDKPATGWRLDRPRPVLLLPNPELIRVSAPIPDYPPMLFHYRGKLHRVKKADGPERIEREWWLDPGEHRDYYTVEDEEGRRYWVFRSGHYDKDRHHHWFMHGFFA</sequence>